<sequence>MASTQAVVIPRSQIAGRKGRFPWHVVVFLAPATLIYTVFMVYPLLDSLRLSLFTRDETGVEHFAGLANYLALFFDPQWADRFWNALGNNVLFFAVHMLVQNPIAIGLAALLSLPKLRFTNTYRTLMFTPTLLSVVIIGFIWKLILSPTWGVAKSMLGTVGLGSLFAPWLGQEGSALFTLALVSVWQWVGMPLLLTYAALLNIPESLTEAARVDGASQMKIFWRIKLPLIWPTIGMVTILTFVGNFNAFDLIYVSQGALAGPNFATDILGTFFYRTFFGFQLQLGDPTMGAAVATIMFLIILAGVMTYFYLVQRRLQRYEL</sequence>
<comment type="subcellular location">
    <subcellularLocation>
        <location evidence="1 7">Cell membrane</location>
        <topology evidence="1 7">Multi-pass membrane protein</topology>
    </subcellularLocation>
</comment>
<evidence type="ECO:0000256" key="3">
    <source>
        <dbReference type="ARBA" id="ARBA00022475"/>
    </source>
</evidence>
<feature type="transmembrane region" description="Helical" evidence="7">
    <location>
        <begin position="21"/>
        <end position="45"/>
    </location>
</feature>
<evidence type="ECO:0000256" key="7">
    <source>
        <dbReference type="RuleBase" id="RU363032"/>
    </source>
</evidence>
<proteinExistence type="inferred from homology"/>
<dbReference type="InterPro" id="IPR051393">
    <property type="entry name" value="ABC_transporter_permease"/>
</dbReference>
<keyword evidence="4 7" id="KW-0812">Transmembrane</keyword>
<gene>
    <name evidence="9" type="ORF">BWR60_29850</name>
</gene>
<dbReference type="InterPro" id="IPR035906">
    <property type="entry name" value="MetI-like_sf"/>
</dbReference>
<feature type="transmembrane region" description="Helical" evidence="7">
    <location>
        <begin position="90"/>
        <end position="113"/>
    </location>
</feature>
<keyword evidence="10" id="KW-1185">Reference proteome</keyword>
<dbReference type="EMBL" id="NHON01000092">
    <property type="protein sequence ID" value="OWJ62721.1"/>
    <property type="molecule type" value="Genomic_DNA"/>
</dbReference>
<dbReference type="PANTHER" id="PTHR30193">
    <property type="entry name" value="ABC TRANSPORTER PERMEASE PROTEIN"/>
    <property type="match status" value="1"/>
</dbReference>
<evidence type="ECO:0000256" key="6">
    <source>
        <dbReference type="ARBA" id="ARBA00023136"/>
    </source>
</evidence>
<feature type="domain" description="ABC transmembrane type-1" evidence="8">
    <location>
        <begin position="86"/>
        <end position="309"/>
    </location>
</feature>
<keyword evidence="3" id="KW-1003">Cell membrane</keyword>
<evidence type="ECO:0000256" key="2">
    <source>
        <dbReference type="ARBA" id="ARBA00022448"/>
    </source>
</evidence>
<dbReference type="SUPFAM" id="SSF161098">
    <property type="entry name" value="MetI-like"/>
    <property type="match status" value="1"/>
</dbReference>
<dbReference type="CDD" id="cd06261">
    <property type="entry name" value="TM_PBP2"/>
    <property type="match status" value="1"/>
</dbReference>
<evidence type="ECO:0000313" key="9">
    <source>
        <dbReference type="EMBL" id="OWJ62721.1"/>
    </source>
</evidence>
<protein>
    <submittedName>
        <fullName evidence="9">ABC transporter permease</fullName>
    </submittedName>
</protein>
<dbReference type="GO" id="GO:0055085">
    <property type="term" value="P:transmembrane transport"/>
    <property type="evidence" value="ECO:0007669"/>
    <property type="project" value="InterPro"/>
</dbReference>
<dbReference type="STRING" id="1122125.GCA_000423185_04941"/>
<accession>A0A211ZBU4</accession>
<comment type="similarity">
    <text evidence="7">Belongs to the binding-protein-dependent transport system permease family.</text>
</comment>
<feature type="transmembrane region" description="Helical" evidence="7">
    <location>
        <begin position="228"/>
        <end position="251"/>
    </location>
</feature>
<dbReference type="Pfam" id="PF00528">
    <property type="entry name" value="BPD_transp_1"/>
    <property type="match status" value="1"/>
</dbReference>
<dbReference type="PANTHER" id="PTHR30193:SF37">
    <property type="entry name" value="INNER MEMBRANE ABC TRANSPORTER PERMEASE PROTEIN YCJO"/>
    <property type="match status" value="1"/>
</dbReference>
<dbReference type="RefSeq" id="WP_088155893.1">
    <property type="nucleotide sequence ID" value="NZ_NHON01000092.1"/>
</dbReference>
<dbReference type="InterPro" id="IPR000515">
    <property type="entry name" value="MetI-like"/>
</dbReference>
<evidence type="ECO:0000256" key="1">
    <source>
        <dbReference type="ARBA" id="ARBA00004651"/>
    </source>
</evidence>
<keyword evidence="5 7" id="KW-1133">Transmembrane helix</keyword>
<dbReference type="OrthoDB" id="9805778at2"/>
<dbReference type="AlphaFoldDB" id="A0A211ZBU4"/>
<evidence type="ECO:0000256" key="5">
    <source>
        <dbReference type="ARBA" id="ARBA00022989"/>
    </source>
</evidence>
<dbReference type="Proteomes" id="UP000196655">
    <property type="component" value="Unassembled WGS sequence"/>
</dbReference>
<evidence type="ECO:0000313" key="10">
    <source>
        <dbReference type="Proteomes" id="UP000196655"/>
    </source>
</evidence>
<name>A0A211ZBU4_9PROT</name>
<dbReference type="Gene3D" id="1.10.3720.10">
    <property type="entry name" value="MetI-like"/>
    <property type="match status" value="1"/>
</dbReference>
<evidence type="ECO:0000256" key="4">
    <source>
        <dbReference type="ARBA" id="ARBA00022692"/>
    </source>
</evidence>
<feature type="transmembrane region" description="Helical" evidence="7">
    <location>
        <begin position="289"/>
        <end position="310"/>
    </location>
</feature>
<keyword evidence="6 7" id="KW-0472">Membrane</keyword>
<reference evidence="10" key="1">
    <citation type="submission" date="2017-05" db="EMBL/GenBank/DDBJ databases">
        <authorList>
            <person name="Macchi M."/>
            <person name="Festa S."/>
            <person name="Coppotelli B.M."/>
            <person name="Morelli I.S."/>
        </authorList>
    </citation>
    <scope>NUCLEOTIDE SEQUENCE [LARGE SCALE GENOMIC DNA]</scope>
    <source>
        <strain evidence="10">I</strain>
    </source>
</reference>
<dbReference type="PROSITE" id="PS50928">
    <property type="entry name" value="ABC_TM1"/>
    <property type="match status" value="1"/>
</dbReference>
<organism evidence="9 10">
    <name type="scientific">Inquilinus limosus</name>
    <dbReference type="NCBI Taxonomy" id="171674"/>
    <lineage>
        <taxon>Bacteria</taxon>
        <taxon>Pseudomonadati</taxon>
        <taxon>Pseudomonadota</taxon>
        <taxon>Alphaproteobacteria</taxon>
        <taxon>Rhodospirillales</taxon>
        <taxon>Rhodospirillaceae</taxon>
        <taxon>Inquilinus</taxon>
    </lineage>
</organism>
<comment type="caution">
    <text evidence="9">The sequence shown here is derived from an EMBL/GenBank/DDBJ whole genome shotgun (WGS) entry which is preliminary data.</text>
</comment>
<feature type="transmembrane region" description="Helical" evidence="7">
    <location>
        <begin position="176"/>
        <end position="199"/>
    </location>
</feature>
<keyword evidence="2 7" id="KW-0813">Transport</keyword>
<evidence type="ECO:0000259" key="8">
    <source>
        <dbReference type="PROSITE" id="PS50928"/>
    </source>
</evidence>
<dbReference type="GO" id="GO:0005886">
    <property type="term" value="C:plasma membrane"/>
    <property type="evidence" value="ECO:0007669"/>
    <property type="project" value="UniProtKB-SubCell"/>
</dbReference>
<feature type="transmembrane region" description="Helical" evidence="7">
    <location>
        <begin position="125"/>
        <end position="144"/>
    </location>
</feature>